<organism evidence="13 14">
    <name type="scientific">Tremella mesenterica</name>
    <name type="common">Jelly fungus</name>
    <dbReference type="NCBI Taxonomy" id="5217"/>
    <lineage>
        <taxon>Eukaryota</taxon>
        <taxon>Fungi</taxon>
        <taxon>Dikarya</taxon>
        <taxon>Basidiomycota</taxon>
        <taxon>Agaricomycotina</taxon>
        <taxon>Tremellomycetes</taxon>
        <taxon>Tremellales</taxon>
        <taxon>Tremellaceae</taxon>
        <taxon>Tremella</taxon>
    </lineage>
</organism>
<comment type="pathway">
    <text evidence="10">Cofactor biosynthesis; NAD(+) biosynthesis; quinolinate from L-kynurenine: step 1/3.</text>
</comment>
<evidence type="ECO:0000259" key="12">
    <source>
        <dbReference type="Pfam" id="PF01494"/>
    </source>
</evidence>
<keyword evidence="3 10" id="KW-0662">Pyridine nucleotide biosynthesis</keyword>
<dbReference type="EC" id="1.14.13.9" evidence="10"/>
<keyword evidence="14" id="KW-1185">Reference proteome</keyword>
<dbReference type="GO" id="GO:0070189">
    <property type="term" value="P:kynurenine metabolic process"/>
    <property type="evidence" value="ECO:0007669"/>
    <property type="project" value="TreeGrafter"/>
</dbReference>
<comment type="subcellular location">
    <subcellularLocation>
        <location evidence="10">Mitochondrion outer membrane</location>
    </subcellularLocation>
</comment>
<dbReference type="UniPathway" id="UPA00253">
    <property type="reaction ID" value="UER00328"/>
</dbReference>
<keyword evidence="4 10" id="KW-0274">FAD</keyword>
<keyword evidence="8 10" id="KW-0496">Mitochondrion</keyword>
<evidence type="ECO:0000256" key="8">
    <source>
        <dbReference type="ARBA" id="ARBA00023128"/>
    </source>
</evidence>
<dbReference type="AlphaFoldDB" id="A0A4Q1BFG3"/>
<dbReference type="OrthoDB" id="10053569at2759"/>
<evidence type="ECO:0000256" key="5">
    <source>
        <dbReference type="ARBA" id="ARBA00022857"/>
    </source>
</evidence>
<comment type="catalytic activity">
    <reaction evidence="9 10">
        <text>L-kynurenine + NADPH + O2 + H(+) = 3-hydroxy-L-kynurenine + NADP(+) + H2O</text>
        <dbReference type="Rhea" id="RHEA:20545"/>
        <dbReference type="ChEBI" id="CHEBI:15377"/>
        <dbReference type="ChEBI" id="CHEBI:15378"/>
        <dbReference type="ChEBI" id="CHEBI:15379"/>
        <dbReference type="ChEBI" id="CHEBI:57783"/>
        <dbReference type="ChEBI" id="CHEBI:57959"/>
        <dbReference type="ChEBI" id="CHEBI:58125"/>
        <dbReference type="ChEBI" id="CHEBI:58349"/>
        <dbReference type="EC" id="1.14.13.9"/>
    </reaction>
</comment>
<feature type="transmembrane region" description="Helical" evidence="11">
    <location>
        <begin position="458"/>
        <end position="482"/>
    </location>
</feature>
<dbReference type="InParanoid" id="A0A4Q1BFG3"/>
<dbReference type="InterPro" id="IPR036188">
    <property type="entry name" value="FAD/NAD-bd_sf"/>
</dbReference>
<accession>A0A4Q1BFG3</accession>
<keyword evidence="11" id="KW-0812">Transmembrane</keyword>
<protein>
    <recommendedName>
        <fullName evidence="10">Kynurenine 3-monooxygenase</fullName>
        <ecNumber evidence="10">1.14.13.9</ecNumber>
    </recommendedName>
    <alternativeName>
        <fullName evidence="10">Biosynthesis of nicotinic acid protein 4</fullName>
    </alternativeName>
    <alternativeName>
        <fullName evidence="10">Kynurenine 3-hydroxylase</fullName>
    </alternativeName>
</protein>
<keyword evidence="10 11" id="KW-0472">Membrane</keyword>
<keyword evidence="5 10" id="KW-0521">NADP</keyword>
<keyword evidence="6 10" id="KW-0560">Oxidoreductase</keyword>
<gene>
    <name evidence="10" type="primary">BNA4</name>
    <name evidence="13" type="ORF">M231_07704</name>
</gene>
<comment type="similarity">
    <text evidence="10">Belongs to the aromatic-ring hydroxylase family. KMO subfamily.</text>
</comment>
<evidence type="ECO:0000313" key="13">
    <source>
        <dbReference type="EMBL" id="RXK35051.1"/>
    </source>
</evidence>
<comment type="caution">
    <text evidence="13">The sequence shown here is derived from an EMBL/GenBank/DDBJ whole genome shotgun (WGS) entry which is preliminary data.</text>
</comment>
<dbReference type="VEuPathDB" id="FungiDB:TREMEDRAFT_70725"/>
<dbReference type="GO" id="GO:0004502">
    <property type="term" value="F:kynurenine 3-monooxygenase activity"/>
    <property type="evidence" value="ECO:0007669"/>
    <property type="project" value="UniProtKB-UniRule"/>
</dbReference>
<dbReference type="GO" id="GO:0019805">
    <property type="term" value="P:quinolinate biosynthetic process"/>
    <property type="evidence" value="ECO:0007669"/>
    <property type="project" value="UniProtKB-UniRule"/>
</dbReference>
<evidence type="ECO:0000256" key="10">
    <source>
        <dbReference type="HAMAP-Rule" id="MF_03018"/>
    </source>
</evidence>
<dbReference type="PANTHER" id="PTHR46028:SF2">
    <property type="entry name" value="KYNURENINE 3-MONOOXYGENASE"/>
    <property type="match status" value="1"/>
</dbReference>
<dbReference type="GO" id="GO:0043420">
    <property type="term" value="P:anthranilate metabolic process"/>
    <property type="evidence" value="ECO:0007669"/>
    <property type="project" value="UniProtKB-UniRule"/>
</dbReference>
<dbReference type="GO" id="GO:0071949">
    <property type="term" value="F:FAD binding"/>
    <property type="evidence" value="ECO:0007669"/>
    <property type="project" value="InterPro"/>
</dbReference>
<dbReference type="HAMAP" id="MF_01971">
    <property type="entry name" value="Kynurenine_monooxygenase"/>
    <property type="match status" value="1"/>
</dbReference>
<dbReference type="EMBL" id="SDIL01000162">
    <property type="protein sequence ID" value="RXK35051.1"/>
    <property type="molecule type" value="Genomic_DNA"/>
</dbReference>
<dbReference type="STRING" id="5217.A0A4Q1BFG3"/>
<evidence type="ECO:0000256" key="7">
    <source>
        <dbReference type="ARBA" id="ARBA00023033"/>
    </source>
</evidence>
<evidence type="ECO:0000256" key="9">
    <source>
        <dbReference type="ARBA" id="ARBA00047818"/>
    </source>
</evidence>
<dbReference type="Gene3D" id="3.50.50.60">
    <property type="entry name" value="FAD/NAD(P)-binding domain"/>
    <property type="match status" value="1"/>
</dbReference>
<comment type="function">
    <text evidence="10">Catalyzes the hydroxylation of L-kynurenine (L-Kyn) to form 3-hydroxy-L-kynurenine (L-3OHKyn). Required for synthesis of quinolinic acid.</text>
</comment>
<dbReference type="GO" id="GO:0006569">
    <property type="term" value="P:L-tryptophan catabolic process"/>
    <property type="evidence" value="ECO:0007669"/>
    <property type="project" value="UniProtKB-UniRule"/>
</dbReference>
<evidence type="ECO:0000256" key="2">
    <source>
        <dbReference type="ARBA" id="ARBA00022630"/>
    </source>
</evidence>
<evidence type="ECO:0000256" key="11">
    <source>
        <dbReference type="SAM" id="Phobius"/>
    </source>
</evidence>
<dbReference type="FunFam" id="3.50.50.60:FF:000129">
    <property type="entry name" value="Kynurenine 3-monooxygenase"/>
    <property type="match status" value="1"/>
</dbReference>
<dbReference type="Proteomes" id="UP000289152">
    <property type="component" value="Unassembled WGS sequence"/>
</dbReference>
<dbReference type="PRINTS" id="PR00420">
    <property type="entry name" value="RNGMNOXGNASE"/>
</dbReference>
<dbReference type="GO" id="GO:0034354">
    <property type="term" value="P:'de novo' NAD+ biosynthetic process from L-tryptophan"/>
    <property type="evidence" value="ECO:0007669"/>
    <property type="project" value="UniProtKB-UniRule"/>
</dbReference>
<evidence type="ECO:0000256" key="6">
    <source>
        <dbReference type="ARBA" id="ARBA00023002"/>
    </source>
</evidence>
<sequence length="487" mass="55533">MSSQRQRVALVIGAGPVGALAALSLHRRGWDVEIWEARDDPRGMEASKMTNLRSINLNISARGLEAMRSVDPTLAETMINESIPMASRMIHHLDGHTEAQAYDPIHGWHSNSISRPVLNQRLVEALPLEIKMRFNTKLSRLDLHSRKAYFTEHGEEEEVKDFDLIIGADGTWSKVRQEMKRVERVNFSQEFISHAYIELHMPPDPTKAGGFKMEPNHLHIWPRHSFMLIALPNKDGSFTMTLFIPFEEAKRLDTRDGALAFFQEHFSSAIDLMGKERLLDDLERNPRGNLVTMNVNPSTWRSHVVLLGDAAHSMVPFYGQGLNCGLEDVRVLNSYLEQHHIGSTATAPLGRTDPELSMALETYSKDRDADLRAICTLALNNYTEMRSHVLSPLYQFRRHLDYVLERLLPSKPEGELSLTNPFPTRKVRGWTSLYEMVTFRADIGYAEALRREKWQREVVSWAGEIAAIGLVGGIGVMSWLLFRQWER</sequence>
<dbReference type="InterPro" id="IPR027545">
    <property type="entry name" value="Kynurenine_monooxygenase"/>
</dbReference>
<comment type="cofactor">
    <cofactor evidence="1 10">
        <name>FAD</name>
        <dbReference type="ChEBI" id="CHEBI:57692"/>
    </cofactor>
</comment>
<keyword evidence="11" id="KW-1133">Transmembrane helix</keyword>
<dbReference type="PANTHER" id="PTHR46028">
    <property type="entry name" value="KYNURENINE 3-MONOOXYGENASE"/>
    <property type="match status" value="1"/>
</dbReference>
<dbReference type="Pfam" id="PF01494">
    <property type="entry name" value="FAD_binding_3"/>
    <property type="match status" value="1"/>
</dbReference>
<dbReference type="InterPro" id="IPR002938">
    <property type="entry name" value="FAD-bd"/>
</dbReference>
<proteinExistence type="inferred from homology"/>
<keyword evidence="7 10" id="KW-0503">Monooxygenase</keyword>
<dbReference type="SUPFAM" id="SSF51905">
    <property type="entry name" value="FAD/NAD(P)-binding domain"/>
    <property type="match status" value="1"/>
</dbReference>
<evidence type="ECO:0000256" key="4">
    <source>
        <dbReference type="ARBA" id="ARBA00022827"/>
    </source>
</evidence>
<dbReference type="GO" id="GO:0005741">
    <property type="term" value="C:mitochondrial outer membrane"/>
    <property type="evidence" value="ECO:0007669"/>
    <property type="project" value="UniProtKB-SubCell"/>
</dbReference>
<name>A0A4Q1BFG3_TREME</name>
<evidence type="ECO:0000256" key="1">
    <source>
        <dbReference type="ARBA" id="ARBA00001974"/>
    </source>
</evidence>
<keyword evidence="10" id="KW-1000">Mitochondrion outer membrane</keyword>
<reference evidence="13 14" key="1">
    <citation type="submission" date="2016-06" db="EMBL/GenBank/DDBJ databases">
        <title>Evolution of pathogenesis and genome organization in the Tremellales.</title>
        <authorList>
            <person name="Cuomo C."/>
            <person name="Litvintseva A."/>
            <person name="Heitman J."/>
            <person name="Chen Y."/>
            <person name="Sun S."/>
            <person name="Springer D."/>
            <person name="Dromer F."/>
            <person name="Young S."/>
            <person name="Zeng Q."/>
            <person name="Chapman S."/>
            <person name="Gujja S."/>
            <person name="Saif S."/>
            <person name="Birren B."/>
        </authorList>
    </citation>
    <scope>NUCLEOTIDE SEQUENCE [LARGE SCALE GENOMIC DNA]</scope>
    <source>
        <strain evidence="13 14">ATCC 28783</strain>
    </source>
</reference>
<keyword evidence="2 10" id="KW-0285">Flavoprotein</keyword>
<feature type="domain" description="FAD-binding" evidence="12">
    <location>
        <begin position="9"/>
        <end position="342"/>
    </location>
</feature>
<evidence type="ECO:0000256" key="3">
    <source>
        <dbReference type="ARBA" id="ARBA00022642"/>
    </source>
</evidence>
<evidence type="ECO:0000313" key="14">
    <source>
        <dbReference type="Proteomes" id="UP000289152"/>
    </source>
</evidence>